<dbReference type="AlphaFoldDB" id="A0A261FBP2"/>
<dbReference type="EMBL" id="MWWU01000002">
    <property type="protein sequence ID" value="OZG56518.1"/>
    <property type="molecule type" value="Genomic_DNA"/>
</dbReference>
<gene>
    <name evidence="2" type="ORF">AEAE_1006</name>
</gene>
<evidence type="ECO:0000313" key="2">
    <source>
        <dbReference type="EMBL" id="OZG56518.1"/>
    </source>
</evidence>
<organism evidence="2 3">
    <name type="scientific">Aeriscardovia aeriphila</name>
    <dbReference type="NCBI Taxonomy" id="218139"/>
    <lineage>
        <taxon>Bacteria</taxon>
        <taxon>Bacillati</taxon>
        <taxon>Actinomycetota</taxon>
        <taxon>Actinomycetes</taxon>
        <taxon>Bifidobacteriales</taxon>
        <taxon>Bifidobacteriaceae</taxon>
        <taxon>Aeriscardovia</taxon>
    </lineage>
</organism>
<feature type="compositionally biased region" description="Low complexity" evidence="1">
    <location>
        <begin position="333"/>
        <end position="346"/>
    </location>
</feature>
<feature type="region of interest" description="Disordered" evidence="1">
    <location>
        <begin position="312"/>
        <end position="351"/>
    </location>
</feature>
<comment type="caution">
    <text evidence="2">The sequence shown here is derived from an EMBL/GenBank/DDBJ whole genome shotgun (WGS) entry which is preliminary data.</text>
</comment>
<dbReference type="RefSeq" id="WP_148139971.1">
    <property type="nucleotide sequence ID" value="NZ_JACBYZ010000001.1"/>
</dbReference>
<dbReference type="Proteomes" id="UP000228976">
    <property type="component" value="Unassembled WGS sequence"/>
</dbReference>
<feature type="region of interest" description="Disordered" evidence="1">
    <location>
        <begin position="441"/>
        <end position="462"/>
    </location>
</feature>
<evidence type="ECO:0000313" key="3">
    <source>
        <dbReference type="Proteomes" id="UP000228976"/>
    </source>
</evidence>
<evidence type="ECO:0000256" key="1">
    <source>
        <dbReference type="SAM" id="MobiDB-lite"/>
    </source>
</evidence>
<protein>
    <submittedName>
        <fullName evidence="2">Uncharacterized protein</fullName>
    </submittedName>
</protein>
<proteinExistence type="predicted"/>
<reference evidence="2 3" key="1">
    <citation type="journal article" date="2017" name="BMC Genomics">
        <title>Comparative genomic and phylogenomic analyses of the Bifidobacteriaceae family.</title>
        <authorList>
            <person name="Lugli G.A."/>
            <person name="Milani C."/>
            <person name="Turroni F."/>
            <person name="Duranti S."/>
            <person name="Mancabelli L."/>
            <person name="Mangifesta M."/>
            <person name="Ferrario C."/>
            <person name="Modesto M."/>
            <person name="Mattarelli P."/>
            <person name="Jiri K."/>
            <person name="van Sinderen D."/>
            <person name="Ventura M."/>
        </authorList>
    </citation>
    <scope>NUCLEOTIDE SEQUENCE [LARGE SCALE GENOMIC DNA]</scope>
    <source>
        <strain evidence="2 3">LMG 21773</strain>
    </source>
</reference>
<name>A0A261FBP2_9BIFI</name>
<feature type="compositionally biased region" description="Polar residues" evidence="1">
    <location>
        <begin position="318"/>
        <end position="332"/>
    </location>
</feature>
<keyword evidence="3" id="KW-1185">Reference proteome</keyword>
<accession>A0A261FBP2</accession>
<sequence>MGSEDEAMRLISQTGEGVVRIGVELTPQLVKLLTWLEKHGLQFARWAYDKSGRNQVSLKRLRYIARESGTGIAALNLEGLEPTDPRINLLRQELKNTGIRYSFDPREPGQLFIEANNEVFAKGALQRVGILVGMQAQEKLDTPAERQARDEARKALPTPLTLEEREKVPTHTIKVYSPALDIRQGLLEDNLARMGIPYVSHTNGELVNISFRSNQAVAVKALIDNLAANKMVTHFDQTRVVNYEDLTQAAMQYSLRNEIDRNNIAITEQDPDISSELTTVEKNLGEAPETQAIAADQESQALAQEAIRNEQTPVAPEASTSVPDQPAASTVVTQPTAPAQSATQPARGMNTEPLTDKQKEFLSDLEKQGYITRSEREMLTKKGDVTTLLNKVHEQNPNIGCKLDADYATKINVHMGDDGMLHMGKQGFKEALKTAQELQQAQKPLTVNAPKVNLPAPSPRMK</sequence>